<dbReference type="PANTHER" id="PTHR14647">
    <property type="entry name" value="GALACTOSE-3-O-SULFOTRANSFERASE"/>
    <property type="match status" value="1"/>
</dbReference>
<dbReference type="Pfam" id="PF06990">
    <property type="entry name" value="Gal-3-0_sulfotr"/>
    <property type="match status" value="1"/>
</dbReference>
<keyword evidence="6 10" id="KW-1133">Transmembrane helix</keyword>
<dbReference type="EMBL" id="JARQWQ010000079">
    <property type="protein sequence ID" value="KAK2553297.1"/>
    <property type="molecule type" value="Genomic_DNA"/>
</dbReference>
<reference evidence="11" key="1">
    <citation type="journal article" date="2023" name="G3 (Bethesda)">
        <title>Whole genome assembly and annotation of the endangered Caribbean coral Acropora cervicornis.</title>
        <authorList>
            <person name="Selwyn J.D."/>
            <person name="Vollmer S.V."/>
        </authorList>
    </citation>
    <scope>NUCLEOTIDE SEQUENCE</scope>
    <source>
        <strain evidence="11">K2</strain>
    </source>
</reference>
<name>A0AAD9Q203_ACRCE</name>
<keyword evidence="7" id="KW-0333">Golgi apparatus</keyword>
<evidence type="ECO:0000256" key="5">
    <source>
        <dbReference type="ARBA" id="ARBA00022968"/>
    </source>
</evidence>
<proteinExistence type="inferred from homology"/>
<dbReference type="SUPFAM" id="SSF52540">
    <property type="entry name" value="P-loop containing nucleoside triphosphate hydrolases"/>
    <property type="match status" value="1"/>
</dbReference>
<comment type="similarity">
    <text evidence="2">Belongs to the galactose-3-O-sulfotransferase family.</text>
</comment>
<dbReference type="Proteomes" id="UP001249851">
    <property type="component" value="Unassembled WGS sequence"/>
</dbReference>
<keyword evidence="9" id="KW-0325">Glycoprotein</keyword>
<evidence type="ECO:0000313" key="12">
    <source>
        <dbReference type="Proteomes" id="UP001249851"/>
    </source>
</evidence>
<dbReference type="GO" id="GO:0000139">
    <property type="term" value="C:Golgi membrane"/>
    <property type="evidence" value="ECO:0007669"/>
    <property type="project" value="UniProtKB-SubCell"/>
</dbReference>
<comment type="caution">
    <text evidence="11">The sequence shown here is derived from an EMBL/GenBank/DDBJ whole genome shotgun (WGS) entry which is preliminary data.</text>
</comment>
<dbReference type="AlphaFoldDB" id="A0AAD9Q203"/>
<comment type="subcellular location">
    <subcellularLocation>
        <location evidence="1">Golgi apparatus membrane</location>
        <topology evidence="1">Single-pass type II membrane protein</topology>
    </subcellularLocation>
</comment>
<keyword evidence="5" id="KW-0735">Signal-anchor</keyword>
<dbReference type="InterPro" id="IPR027417">
    <property type="entry name" value="P-loop_NTPase"/>
</dbReference>
<dbReference type="GO" id="GO:0009247">
    <property type="term" value="P:glycolipid biosynthetic process"/>
    <property type="evidence" value="ECO:0007669"/>
    <property type="project" value="InterPro"/>
</dbReference>
<gene>
    <name evidence="11" type="ORF">P5673_025506</name>
</gene>
<sequence>MRLTKLSRFKNCIIWAMIAFLVIKFAVLPIYRFRKRFVHKVVLPSICYFDKVVQYERACKIGTNVLFLFRNMCQPIDNVLFLKTHKTGGSSIANILFRFAKSRHLTVALPKKQIFSFFWPWSFQLSFVDNLGEKRPNLLSSHARYNQTTMQALMPNGTKFITILRHPISRFESAFLFEDFPAFLGISGSLNPLKNLMEDIDKFNPEISTMYTLRNSMSFDLGLEPEDFENADAVSNLIHSVKKNFDLVLLVEYFDESLILLKQQFCWSLEDVIYVKHNSRLQAWKKHHIPNKFKTHFLEWNKADVLLYDHFNETFWNIVKYQDENFWSEVRLLKKMSRKIAEDCLQPGEHKHDNWKKTVGKLILNQKMDPRMEPLCRDLVQDEDFYLKIFRDLQCK</sequence>
<dbReference type="Gene3D" id="3.40.50.300">
    <property type="entry name" value="P-loop containing nucleotide triphosphate hydrolases"/>
    <property type="match status" value="1"/>
</dbReference>
<dbReference type="GO" id="GO:0001733">
    <property type="term" value="F:galactosylceramide sulfotransferase activity"/>
    <property type="evidence" value="ECO:0007669"/>
    <property type="project" value="InterPro"/>
</dbReference>
<accession>A0AAD9Q203</accession>
<evidence type="ECO:0000256" key="1">
    <source>
        <dbReference type="ARBA" id="ARBA00004323"/>
    </source>
</evidence>
<evidence type="ECO:0000256" key="10">
    <source>
        <dbReference type="SAM" id="Phobius"/>
    </source>
</evidence>
<dbReference type="InterPro" id="IPR009729">
    <property type="entry name" value="Gal-3-0_sulfotransfrase"/>
</dbReference>
<evidence type="ECO:0000313" key="11">
    <source>
        <dbReference type="EMBL" id="KAK2553297.1"/>
    </source>
</evidence>
<evidence type="ECO:0000256" key="9">
    <source>
        <dbReference type="ARBA" id="ARBA00023180"/>
    </source>
</evidence>
<protein>
    <submittedName>
        <fullName evidence="11">Galactose-3-O-sulfotransferase 3</fullName>
    </submittedName>
</protein>
<organism evidence="11 12">
    <name type="scientific">Acropora cervicornis</name>
    <name type="common">Staghorn coral</name>
    <dbReference type="NCBI Taxonomy" id="6130"/>
    <lineage>
        <taxon>Eukaryota</taxon>
        <taxon>Metazoa</taxon>
        <taxon>Cnidaria</taxon>
        <taxon>Anthozoa</taxon>
        <taxon>Hexacorallia</taxon>
        <taxon>Scleractinia</taxon>
        <taxon>Astrocoeniina</taxon>
        <taxon>Acroporidae</taxon>
        <taxon>Acropora</taxon>
    </lineage>
</organism>
<evidence type="ECO:0000256" key="7">
    <source>
        <dbReference type="ARBA" id="ARBA00023034"/>
    </source>
</evidence>
<keyword evidence="3" id="KW-0808">Transferase</keyword>
<dbReference type="PANTHER" id="PTHR14647:SF87">
    <property type="entry name" value="PUTATIVE-RELATED"/>
    <property type="match status" value="1"/>
</dbReference>
<keyword evidence="12" id="KW-1185">Reference proteome</keyword>
<evidence type="ECO:0000256" key="2">
    <source>
        <dbReference type="ARBA" id="ARBA00008124"/>
    </source>
</evidence>
<keyword evidence="4 10" id="KW-0812">Transmembrane</keyword>
<evidence type="ECO:0000256" key="8">
    <source>
        <dbReference type="ARBA" id="ARBA00023136"/>
    </source>
</evidence>
<keyword evidence="8 10" id="KW-0472">Membrane</keyword>
<evidence type="ECO:0000256" key="3">
    <source>
        <dbReference type="ARBA" id="ARBA00022679"/>
    </source>
</evidence>
<evidence type="ECO:0000256" key="6">
    <source>
        <dbReference type="ARBA" id="ARBA00022989"/>
    </source>
</evidence>
<reference evidence="11" key="2">
    <citation type="journal article" date="2023" name="Science">
        <title>Genomic signatures of disease resistance in endangered staghorn corals.</title>
        <authorList>
            <person name="Vollmer S.V."/>
            <person name="Selwyn J.D."/>
            <person name="Despard B.A."/>
            <person name="Roesel C.L."/>
        </authorList>
    </citation>
    <scope>NUCLEOTIDE SEQUENCE</scope>
    <source>
        <strain evidence="11">K2</strain>
    </source>
</reference>
<feature type="transmembrane region" description="Helical" evidence="10">
    <location>
        <begin position="12"/>
        <end position="31"/>
    </location>
</feature>
<evidence type="ECO:0000256" key="4">
    <source>
        <dbReference type="ARBA" id="ARBA00022692"/>
    </source>
</evidence>